<dbReference type="SUPFAM" id="SSF50156">
    <property type="entry name" value="PDZ domain-like"/>
    <property type="match status" value="1"/>
</dbReference>
<proteinExistence type="inferred from homology"/>
<keyword evidence="7" id="KW-1185">Reference proteome</keyword>
<dbReference type="PANTHER" id="PTHR22939:SF129">
    <property type="entry name" value="SERINE PROTEASE HTRA2, MITOCHONDRIAL"/>
    <property type="match status" value="1"/>
</dbReference>
<evidence type="ECO:0000256" key="3">
    <source>
        <dbReference type="ARBA" id="ARBA00022801"/>
    </source>
</evidence>
<reference evidence="6 7" key="1">
    <citation type="submission" date="2019-02" db="EMBL/GenBank/DDBJ databases">
        <title>Deep-cultivation of Planctomycetes and their phenomic and genomic characterization uncovers novel biology.</title>
        <authorList>
            <person name="Wiegand S."/>
            <person name="Jogler M."/>
            <person name="Boedeker C."/>
            <person name="Pinto D."/>
            <person name="Vollmers J."/>
            <person name="Rivas-Marin E."/>
            <person name="Kohn T."/>
            <person name="Peeters S.H."/>
            <person name="Heuer A."/>
            <person name="Rast P."/>
            <person name="Oberbeckmann S."/>
            <person name="Bunk B."/>
            <person name="Jeske O."/>
            <person name="Meyerdierks A."/>
            <person name="Storesund J.E."/>
            <person name="Kallscheuer N."/>
            <person name="Luecker S."/>
            <person name="Lage O.M."/>
            <person name="Pohl T."/>
            <person name="Merkel B.J."/>
            <person name="Hornburger P."/>
            <person name="Mueller R.-W."/>
            <person name="Bruemmer F."/>
            <person name="Labrenz M."/>
            <person name="Spormann A.M."/>
            <person name="Op Den Camp H."/>
            <person name="Overmann J."/>
            <person name="Amann R."/>
            <person name="Jetten M.S.M."/>
            <person name="Mascher T."/>
            <person name="Medema M.H."/>
            <person name="Devos D.P."/>
            <person name="Kaster A.-K."/>
            <person name="Ovreas L."/>
            <person name="Rohde M."/>
            <person name="Galperin M.Y."/>
            <person name="Jogler C."/>
        </authorList>
    </citation>
    <scope>NUCLEOTIDE SEQUENCE [LARGE SCALE GENOMIC DNA]</scope>
    <source>
        <strain evidence="6 7">CA85</strain>
    </source>
</reference>
<dbReference type="GO" id="GO:0006508">
    <property type="term" value="P:proteolysis"/>
    <property type="evidence" value="ECO:0007669"/>
    <property type="project" value="UniProtKB-KW"/>
</dbReference>
<evidence type="ECO:0000256" key="4">
    <source>
        <dbReference type="SAM" id="MobiDB-lite"/>
    </source>
</evidence>
<sequence length="385" mass="40299" precursor="true">MIFSSNGAGSLKLKTSASAAKIPRHPAFRTLAAALLVALASPLVAQGPISSQSEALSDRGVGNAANQGGSVKGDTWVAPPASLQKLLDEGGVPETLDILRVLQRQSQRVAARAEQSTVSVQIGPAQGCGVIVTGSGFVLTAAHVAMRPGKPAVLTLADGRTVTAVTRGMNRHVDAGLMKIDAGQNNGKPWPHATLGKSEDLRSGMWCIATGHPGGYDSERGMVTRVGRILDVREDSLDTDCALIGGDSGGPLFDLAGRLIAVHSRIGNDVADNLHVPIDHFGESWDRMSRGESWGYLPGFKPVLGVKGNGTTQANVKVVYPGSPAAEAGVEEGDVVERFGDVPISDFESLKNAVADTMPGERVKVWLRREGSLVQVVIEIGRANE</sequence>
<dbReference type="Pfam" id="PF13180">
    <property type="entry name" value="PDZ_2"/>
    <property type="match status" value="1"/>
</dbReference>
<dbReference type="InterPro" id="IPR001478">
    <property type="entry name" value="PDZ"/>
</dbReference>
<dbReference type="Gene3D" id="2.30.42.10">
    <property type="match status" value="1"/>
</dbReference>
<protein>
    <submittedName>
        <fullName evidence="6">Putative serine protease HhoA</fullName>
    </submittedName>
</protein>
<organism evidence="6 7">
    <name type="scientific">Allorhodopirellula solitaria</name>
    <dbReference type="NCBI Taxonomy" id="2527987"/>
    <lineage>
        <taxon>Bacteria</taxon>
        <taxon>Pseudomonadati</taxon>
        <taxon>Planctomycetota</taxon>
        <taxon>Planctomycetia</taxon>
        <taxon>Pirellulales</taxon>
        <taxon>Pirellulaceae</taxon>
        <taxon>Allorhodopirellula</taxon>
    </lineage>
</organism>
<feature type="domain" description="PDZ" evidence="5">
    <location>
        <begin position="302"/>
        <end position="371"/>
    </location>
</feature>
<dbReference type="SUPFAM" id="SSF50494">
    <property type="entry name" value="Trypsin-like serine proteases"/>
    <property type="match status" value="1"/>
</dbReference>
<evidence type="ECO:0000256" key="1">
    <source>
        <dbReference type="ARBA" id="ARBA00010541"/>
    </source>
</evidence>
<comment type="similarity">
    <text evidence="1">Belongs to the peptidase S1C family.</text>
</comment>
<dbReference type="Gene3D" id="2.40.10.120">
    <property type="match status" value="1"/>
</dbReference>
<name>A0A5C5YDT5_9BACT</name>
<evidence type="ECO:0000313" key="6">
    <source>
        <dbReference type="EMBL" id="TWT73128.1"/>
    </source>
</evidence>
<dbReference type="InterPro" id="IPR036034">
    <property type="entry name" value="PDZ_sf"/>
</dbReference>
<dbReference type="Pfam" id="PF13365">
    <property type="entry name" value="Trypsin_2"/>
    <property type="match status" value="1"/>
</dbReference>
<evidence type="ECO:0000313" key="7">
    <source>
        <dbReference type="Proteomes" id="UP000318053"/>
    </source>
</evidence>
<evidence type="ECO:0000256" key="2">
    <source>
        <dbReference type="ARBA" id="ARBA00022670"/>
    </source>
</evidence>
<evidence type="ECO:0000259" key="5">
    <source>
        <dbReference type="SMART" id="SM00228"/>
    </source>
</evidence>
<feature type="region of interest" description="Disordered" evidence="4">
    <location>
        <begin position="54"/>
        <end position="74"/>
    </location>
</feature>
<accession>A0A5C5YDT5</accession>
<dbReference type="InterPro" id="IPR009003">
    <property type="entry name" value="Peptidase_S1_PA"/>
</dbReference>
<dbReference type="Proteomes" id="UP000318053">
    <property type="component" value="Unassembled WGS sequence"/>
</dbReference>
<keyword evidence="2 6" id="KW-0645">Protease</keyword>
<dbReference type="PANTHER" id="PTHR22939">
    <property type="entry name" value="SERINE PROTEASE FAMILY S1C HTRA-RELATED"/>
    <property type="match status" value="1"/>
</dbReference>
<dbReference type="SMART" id="SM00228">
    <property type="entry name" value="PDZ"/>
    <property type="match status" value="1"/>
</dbReference>
<gene>
    <name evidence="6" type="primary">hhoA</name>
    <name evidence="6" type="ORF">CA85_15950</name>
</gene>
<keyword evidence="3" id="KW-0378">Hydrolase</keyword>
<dbReference type="GO" id="GO:0004252">
    <property type="term" value="F:serine-type endopeptidase activity"/>
    <property type="evidence" value="ECO:0007669"/>
    <property type="project" value="InterPro"/>
</dbReference>
<dbReference type="InterPro" id="IPR001940">
    <property type="entry name" value="Peptidase_S1C"/>
</dbReference>
<comment type="caution">
    <text evidence="6">The sequence shown here is derived from an EMBL/GenBank/DDBJ whole genome shotgun (WGS) entry which is preliminary data.</text>
</comment>
<dbReference type="AlphaFoldDB" id="A0A5C5YDT5"/>
<dbReference type="EMBL" id="SJPK01000003">
    <property type="protein sequence ID" value="TWT73128.1"/>
    <property type="molecule type" value="Genomic_DNA"/>
</dbReference>
<dbReference type="PRINTS" id="PR00834">
    <property type="entry name" value="PROTEASES2C"/>
</dbReference>